<keyword evidence="2" id="KW-1185">Reference proteome</keyword>
<gene>
    <name evidence="1" type="ORF">DSO57_1036096</name>
</gene>
<evidence type="ECO:0000313" key="1">
    <source>
        <dbReference type="EMBL" id="KAJ9048331.1"/>
    </source>
</evidence>
<sequence length="410" mass="45894">MSDTIKFWIKAEHAKQAIERARASRKALMVFVEEKGFASKEFETALCGEKVKEALDLHYVGLRLLKGTSILEQFEQLVPVSCYPSLFSFYDGELLHEINYINEDDEQLAAKLTQHLVPKEQECISPSSEMTLQEKKAMLMARLEEKRKAKEEEKKAEQKLQEANRRAQGRELTNAKLAQQQKESQNIAAALAKEKKEAKEHQLRVREEIARDKAERLARKQAKESTPTNPPQPASLTPPMSDATKCRLNMRLSLDGSSYREEFGADEPLSAVRQYVAQNVLPSGEAFDLIQTLPRRKFTAADELQSLRELHLCPSNTLMIQIPMNSGSSYPISGAGVTDTLSSWVDWSTSTFNSFVSYVNSGNAEPQTSSTNSSTSASARNRITTLSDTSDRSDSNSKPMAYNGNSTNQQ</sequence>
<comment type="caution">
    <text evidence="1">The sequence shown here is derived from an EMBL/GenBank/DDBJ whole genome shotgun (WGS) entry which is preliminary data.</text>
</comment>
<reference evidence="1" key="1">
    <citation type="submission" date="2022-04" db="EMBL/GenBank/DDBJ databases">
        <title>Genome of the entomopathogenic fungus Entomophthora muscae.</title>
        <authorList>
            <person name="Elya C."/>
            <person name="Lovett B.R."/>
            <person name="Lee E."/>
            <person name="Macias A.M."/>
            <person name="Hajek A.E."/>
            <person name="De Bivort B.L."/>
            <person name="Kasson M.T."/>
            <person name="De Fine Licht H.H."/>
            <person name="Stajich J.E."/>
        </authorList>
    </citation>
    <scope>NUCLEOTIDE SEQUENCE</scope>
    <source>
        <strain evidence="1">Berkeley</strain>
    </source>
</reference>
<dbReference type="EMBL" id="QTSX02007436">
    <property type="protein sequence ID" value="KAJ9048331.1"/>
    <property type="molecule type" value="Genomic_DNA"/>
</dbReference>
<proteinExistence type="predicted"/>
<name>A0ACC2RE07_9FUNG</name>
<dbReference type="Proteomes" id="UP001165960">
    <property type="component" value="Unassembled WGS sequence"/>
</dbReference>
<accession>A0ACC2RE07</accession>
<organism evidence="1 2">
    <name type="scientific">Entomophthora muscae</name>
    <dbReference type="NCBI Taxonomy" id="34485"/>
    <lineage>
        <taxon>Eukaryota</taxon>
        <taxon>Fungi</taxon>
        <taxon>Fungi incertae sedis</taxon>
        <taxon>Zoopagomycota</taxon>
        <taxon>Entomophthoromycotina</taxon>
        <taxon>Entomophthoromycetes</taxon>
        <taxon>Entomophthorales</taxon>
        <taxon>Entomophthoraceae</taxon>
        <taxon>Entomophthora</taxon>
    </lineage>
</organism>
<protein>
    <submittedName>
        <fullName evidence="1">Uncharacterized protein</fullName>
    </submittedName>
</protein>
<evidence type="ECO:0000313" key="2">
    <source>
        <dbReference type="Proteomes" id="UP001165960"/>
    </source>
</evidence>